<comment type="caution">
    <text evidence="3">The sequence shown here is derived from an EMBL/GenBank/DDBJ whole genome shotgun (WGS) entry which is preliminary data.</text>
</comment>
<feature type="repeat" description="PPR" evidence="2">
    <location>
        <begin position="202"/>
        <end position="236"/>
    </location>
</feature>
<accession>A0A5J4YK82</accession>
<dbReference type="Proteomes" id="UP000324585">
    <property type="component" value="Unassembled WGS sequence"/>
</dbReference>
<dbReference type="Pfam" id="PF13812">
    <property type="entry name" value="PPR_3"/>
    <property type="match status" value="1"/>
</dbReference>
<dbReference type="EMBL" id="VRMN01000014">
    <property type="protein sequence ID" value="KAA8491290.1"/>
    <property type="molecule type" value="Genomic_DNA"/>
</dbReference>
<dbReference type="AlphaFoldDB" id="A0A5J4YK82"/>
<name>A0A5J4YK82_PORPP</name>
<feature type="repeat" description="PPR" evidence="2">
    <location>
        <begin position="95"/>
        <end position="129"/>
    </location>
</feature>
<evidence type="ECO:0000313" key="3">
    <source>
        <dbReference type="EMBL" id="KAA8491290.1"/>
    </source>
</evidence>
<evidence type="ECO:0000256" key="1">
    <source>
        <dbReference type="ARBA" id="ARBA00022737"/>
    </source>
</evidence>
<dbReference type="Pfam" id="PF01535">
    <property type="entry name" value="PPR"/>
    <property type="match status" value="2"/>
</dbReference>
<dbReference type="Pfam" id="PF13041">
    <property type="entry name" value="PPR_2"/>
    <property type="match status" value="1"/>
</dbReference>
<proteinExistence type="predicted"/>
<evidence type="ECO:0000256" key="2">
    <source>
        <dbReference type="PROSITE-ProRule" id="PRU00708"/>
    </source>
</evidence>
<sequence length="362" mass="40097">MEEVLPALSDAAKNVPHVVMTRKHAARVPRPQDRTSSADASASEIRQIRWGKISSKPHRNIVSFNLELKQLSESADLNGMLRVLGRMRALGLVPDVVTYATCLQCCRKLGALNEASLLFERMAQEEVEPDQYVYSIMISIFGHASPPRVRESLALFEEMRNAGFRPNTVTCNVLLDACARGCEVLCALQVYGFMKENNVKFDEMTFCAMSRVYLGVHMFRDAEEMLKLMRRSGLTPSISSYNLLLERMRKAGKNQAALDLFERLCNDDSAGVAISKGTIKQAFKAASGLCSNAKKNAKAVRTLYAQLGSLGVAPARADVLRWTGVALAKPAPMELMASHATNRIPCRKLESRREDADKLLGR</sequence>
<reference evidence="4" key="1">
    <citation type="journal article" date="2019" name="Nat. Commun.">
        <title>Expansion of phycobilisome linker gene families in mesophilic red algae.</title>
        <authorList>
            <person name="Lee J."/>
            <person name="Kim D."/>
            <person name="Bhattacharya D."/>
            <person name="Yoon H.S."/>
        </authorList>
    </citation>
    <scope>NUCLEOTIDE SEQUENCE [LARGE SCALE GENOMIC DNA]</scope>
    <source>
        <strain evidence="4">CCMP 1328</strain>
    </source>
</reference>
<dbReference type="OMA" id="CARGCEV"/>
<dbReference type="PANTHER" id="PTHR47447">
    <property type="entry name" value="OS03G0856100 PROTEIN"/>
    <property type="match status" value="1"/>
</dbReference>
<gene>
    <name evidence="3" type="ORF">FVE85_7711</name>
</gene>
<dbReference type="Gene3D" id="1.25.40.10">
    <property type="entry name" value="Tetratricopeptide repeat domain"/>
    <property type="match status" value="2"/>
</dbReference>
<keyword evidence="1" id="KW-0677">Repeat</keyword>
<dbReference type="OrthoDB" id="42736at2759"/>
<dbReference type="PROSITE" id="PS51375">
    <property type="entry name" value="PPR"/>
    <property type="match status" value="4"/>
</dbReference>
<dbReference type="InterPro" id="IPR011990">
    <property type="entry name" value="TPR-like_helical_dom_sf"/>
</dbReference>
<protein>
    <submittedName>
        <fullName evidence="3">Pentatricopeptide repeat-containing protein</fullName>
    </submittedName>
</protein>
<dbReference type="InterPro" id="IPR002885">
    <property type="entry name" value="PPR_rpt"/>
</dbReference>
<evidence type="ECO:0000313" key="4">
    <source>
        <dbReference type="Proteomes" id="UP000324585"/>
    </source>
</evidence>
<keyword evidence="4" id="KW-1185">Reference proteome</keyword>
<feature type="repeat" description="PPR" evidence="2">
    <location>
        <begin position="130"/>
        <end position="166"/>
    </location>
</feature>
<dbReference type="PANTHER" id="PTHR47447:SF17">
    <property type="entry name" value="OS12G0638900 PROTEIN"/>
    <property type="match status" value="1"/>
</dbReference>
<feature type="repeat" description="PPR" evidence="2">
    <location>
        <begin position="167"/>
        <end position="201"/>
    </location>
</feature>
<dbReference type="NCBIfam" id="TIGR00756">
    <property type="entry name" value="PPR"/>
    <property type="match status" value="2"/>
</dbReference>
<organism evidence="3 4">
    <name type="scientific">Porphyridium purpureum</name>
    <name type="common">Red alga</name>
    <name type="synonym">Porphyridium cruentum</name>
    <dbReference type="NCBI Taxonomy" id="35688"/>
    <lineage>
        <taxon>Eukaryota</taxon>
        <taxon>Rhodophyta</taxon>
        <taxon>Bangiophyceae</taxon>
        <taxon>Porphyridiales</taxon>
        <taxon>Porphyridiaceae</taxon>
        <taxon>Porphyridium</taxon>
    </lineage>
</organism>